<keyword evidence="3" id="KW-1185">Reference proteome</keyword>
<reference evidence="2" key="1">
    <citation type="submission" date="2023-10" db="EMBL/GenBank/DDBJ databases">
        <title>Genome assemblies of two species of porcelain crab, Petrolisthes cinctipes and Petrolisthes manimaculis (Anomura: Porcellanidae).</title>
        <authorList>
            <person name="Angst P."/>
        </authorList>
    </citation>
    <scope>NUCLEOTIDE SEQUENCE</scope>
    <source>
        <strain evidence="2">PB745_01</strain>
        <tissue evidence="2">Gill</tissue>
    </source>
</reference>
<evidence type="ECO:0000313" key="2">
    <source>
        <dbReference type="EMBL" id="KAK3877998.1"/>
    </source>
</evidence>
<evidence type="ECO:0000256" key="1">
    <source>
        <dbReference type="SAM" id="SignalP"/>
    </source>
</evidence>
<sequence>MCCDVYHVLFVFFLDVTGVKVGKVHVAGEMVYVTVGEIYHVNDVVHHVFDDIHHVIVLVHHATGVKDLVVVSQIVRPAPPTSCCSGD</sequence>
<dbReference type="Proteomes" id="UP001286313">
    <property type="component" value="Unassembled WGS sequence"/>
</dbReference>
<name>A0AAE1FUD1_PETCI</name>
<feature type="chain" id="PRO_5042140701" description="Secreted protein" evidence="1">
    <location>
        <begin position="19"/>
        <end position="87"/>
    </location>
</feature>
<evidence type="ECO:0000313" key="3">
    <source>
        <dbReference type="Proteomes" id="UP001286313"/>
    </source>
</evidence>
<feature type="signal peptide" evidence="1">
    <location>
        <begin position="1"/>
        <end position="18"/>
    </location>
</feature>
<dbReference type="EMBL" id="JAWQEG010001602">
    <property type="protein sequence ID" value="KAK3877998.1"/>
    <property type="molecule type" value="Genomic_DNA"/>
</dbReference>
<protein>
    <recommendedName>
        <fullName evidence="4">Secreted protein</fullName>
    </recommendedName>
</protein>
<accession>A0AAE1FUD1</accession>
<comment type="caution">
    <text evidence="2">The sequence shown here is derived from an EMBL/GenBank/DDBJ whole genome shotgun (WGS) entry which is preliminary data.</text>
</comment>
<gene>
    <name evidence="2" type="ORF">Pcinc_017331</name>
</gene>
<keyword evidence="1" id="KW-0732">Signal</keyword>
<organism evidence="2 3">
    <name type="scientific">Petrolisthes cinctipes</name>
    <name type="common">Flat porcelain crab</name>
    <dbReference type="NCBI Taxonomy" id="88211"/>
    <lineage>
        <taxon>Eukaryota</taxon>
        <taxon>Metazoa</taxon>
        <taxon>Ecdysozoa</taxon>
        <taxon>Arthropoda</taxon>
        <taxon>Crustacea</taxon>
        <taxon>Multicrustacea</taxon>
        <taxon>Malacostraca</taxon>
        <taxon>Eumalacostraca</taxon>
        <taxon>Eucarida</taxon>
        <taxon>Decapoda</taxon>
        <taxon>Pleocyemata</taxon>
        <taxon>Anomura</taxon>
        <taxon>Galatheoidea</taxon>
        <taxon>Porcellanidae</taxon>
        <taxon>Petrolisthes</taxon>
    </lineage>
</organism>
<proteinExistence type="predicted"/>
<evidence type="ECO:0008006" key="4">
    <source>
        <dbReference type="Google" id="ProtNLM"/>
    </source>
</evidence>
<dbReference type="AlphaFoldDB" id="A0AAE1FUD1"/>